<dbReference type="PANTHER" id="PTHR46825">
    <property type="entry name" value="D-ALANYL-D-ALANINE-CARBOXYPEPTIDASE/ENDOPEPTIDASE AMPH"/>
    <property type="match status" value="1"/>
</dbReference>
<keyword evidence="3" id="KW-0732">Signal</keyword>
<name>A0A9P5XE96_9AGAR</name>
<dbReference type="Pfam" id="PF00144">
    <property type="entry name" value="Beta-lactamase"/>
    <property type="match status" value="1"/>
</dbReference>
<dbReference type="SUPFAM" id="SSF56601">
    <property type="entry name" value="beta-lactamase/transpeptidase-like"/>
    <property type="match status" value="1"/>
</dbReference>
<gene>
    <name evidence="5" type="ORF">P691DRAFT_851081</name>
</gene>
<feature type="signal peptide" evidence="3">
    <location>
        <begin position="1"/>
        <end position="25"/>
    </location>
</feature>
<feature type="compositionally biased region" description="Basic and acidic residues" evidence="2">
    <location>
        <begin position="411"/>
        <end position="423"/>
    </location>
</feature>
<dbReference type="Proteomes" id="UP000807342">
    <property type="component" value="Unassembled WGS sequence"/>
</dbReference>
<feature type="chain" id="PRO_5040323355" evidence="3">
    <location>
        <begin position="26"/>
        <end position="602"/>
    </location>
</feature>
<dbReference type="PANTHER" id="PTHR46825:SF15">
    <property type="entry name" value="BETA-LACTAMASE-RELATED DOMAIN-CONTAINING PROTEIN"/>
    <property type="match status" value="1"/>
</dbReference>
<evidence type="ECO:0000313" key="6">
    <source>
        <dbReference type="Proteomes" id="UP000807342"/>
    </source>
</evidence>
<reference evidence="5" key="1">
    <citation type="submission" date="2020-11" db="EMBL/GenBank/DDBJ databases">
        <authorList>
            <consortium name="DOE Joint Genome Institute"/>
            <person name="Ahrendt S."/>
            <person name="Riley R."/>
            <person name="Andreopoulos W."/>
            <person name="Labutti K."/>
            <person name="Pangilinan J."/>
            <person name="Ruiz-Duenas F.J."/>
            <person name="Barrasa J.M."/>
            <person name="Sanchez-Garcia M."/>
            <person name="Camarero S."/>
            <person name="Miyauchi S."/>
            <person name="Serrano A."/>
            <person name="Linde D."/>
            <person name="Babiker R."/>
            <person name="Drula E."/>
            <person name="Ayuso-Fernandez I."/>
            <person name="Pacheco R."/>
            <person name="Padilla G."/>
            <person name="Ferreira P."/>
            <person name="Barriuso J."/>
            <person name="Kellner H."/>
            <person name="Castanera R."/>
            <person name="Alfaro M."/>
            <person name="Ramirez L."/>
            <person name="Pisabarro A.G."/>
            <person name="Kuo A."/>
            <person name="Tritt A."/>
            <person name="Lipzen A."/>
            <person name="He G."/>
            <person name="Yan M."/>
            <person name="Ng V."/>
            <person name="Cullen D."/>
            <person name="Martin F."/>
            <person name="Rosso M.-N."/>
            <person name="Henrissat B."/>
            <person name="Hibbett D."/>
            <person name="Martinez A.T."/>
            <person name="Grigoriev I.V."/>
        </authorList>
    </citation>
    <scope>NUCLEOTIDE SEQUENCE</scope>
    <source>
        <strain evidence="5">MF-IS2</strain>
    </source>
</reference>
<evidence type="ECO:0000256" key="1">
    <source>
        <dbReference type="ARBA" id="ARBA00038215"/>
    </source>
</evidence>
<dbReference type="OrthoDB" id="5946976at2759"/>
<feature type="region of interest" description="Disordered" evidence="2">
    <location>
        <begin position="411"/>
        <end position="432"/>
    </location>
</feature>
<dbReference type="AlphaFoldDB" id="A0A9P5XE96"/>
<sequence>MFKLGPHLQFIVTCTLLLHSRTILGLNQTKLITPDIDEYIKTVIQQWDLTGLSVAIARHDPDSPTGWHQEFQSYGIAKADGTSVTEDTLFSVASNSKLFTAMATGLLISNETLKKERGLELSWLTKVRDVFGDAWGLMDEEASRGTTIQDMLSHRTGLPRHDGSDVPRKGGLADKVKMLRYLRPSAEFWETYQYNNLMYDSLGYLPEVLVNQELGSYVEQHIFTPLNMSSSTYSVAKAEGGSLADGFTPSEQGPKRDIDGVKKAIIPYYVRPEDENLSAGSGGVKSSARDMAMWLSMLLALGRHPHRNKQIIPLEIVEHAATGASVSAGVGSFPEISVSVYGAGQSIFSYRGYEVVEHSGDDTGFASDVTRLPNDNLGIALLNNDLNGHPALYTIKWRFVDELVGIEDMTRKESKTPVPRPDHPSPPTVSFSDLQKRTYRHPTYGMLKSCVISSSPLDSTETEQTVTAVADDCPAIISSLPVQRILDISDLSIPTLIIPFKGRFTTHIRLTHFTGDVFNATAIWTNAEVRLEEGLGSVENGHWTDDGDVVIPLLDFEVEWSARGGVEGLAFKGNVWGRGVGAREPVGDGEEGAEVWFTRVNT</sequence>
<dbReference type="Gene3D" id="3.40.710.10">
    <property type="entry name" value="DD-peptidase/beta-lactamase superfamily"/>
    <property type="match status" value="1"/>
</dbReference>
<dbReference type="InterPro" id="IPR001466">
    <property type="entry name" value="Beta-lactam-related"/>
</dbReference>
<keyword evidence="6" id="KW-1185">Reference proteome</keyword>
<protein>
    <submittedName>
        <fullName evidence="5">Beta-lactamase/transpeptidase-like protein</fullName>
    </submittedName>
</protein>
<dbReference type="InterPro" id="IPR050491">
    <property type="entry name" value="AmpC-like"/>
</dbReference>
<proteinExistence type="inferred from homology"/>
<dbReference type="InterPro" id="IPR012338">
    <property type="entry name" value="Beta-lactam/transpept-like"/>
</dbReference>
<evidence type="ECO:0000313" key="5">
    <source>
        <dbReference type="EMBL" id="KAF9449778.1"/>
    </source>
</evidence>
<dbReference type="EMBL" id="MU151120">
    <property type="protein sequence ID" value="KAF9449778.1"/>
    <property type="molecule type" value="Genomic_DNA"/>
</dbReference>
<evidence type="ECO:0000256" key="2">
    <source>
        <dbReference type="SAM" id="MobiDB-lite"/>
    </source>
</evidence>
<comment type="similarity">
    <text evidence="1">Belongs to the peptidase S12 family.</text>
</comment>
<comment type="caution">
    <text evidence="5">The sequence shown here is derived from an EMBL/GenBank/DDBJ whole genome shotgun (WGS) entry which is preliminary data.</text>
</comment>
<organism evidence="5 6">
    <name type="scientific">Macrolepiota fuliginosa MF-IS2</name>
    <dbReference type="NCBI Taxonomy" id="1400762"/>
    <lineage>
        <taxon>Eukaryota</taxon>
        <taxon>Fungi</taxon>
        <taxon>Dikarya</taxon>
        <taxon>Basidiomycota</taxon>
        <taxon>Agaricomycotina</taxon>
        <taxon>Agaricomycetes</taxon>
        <taxon>Agaricomycetidae</taxon>
        <taxon>Agaricales</taxon>
        <taxon>Agaricineae</taxon>
        <taxon>Agaricaceae</taxon>
        <taxon>Macrolepiota</taxon>
    </lineage>
</organism>
<feature type="domain" description="Beta-lactamase-related" evidence="4">
    <location>
        <begin position="49"/>
        <end position="389"/>
    </location>
</feature>
<evidence type="ECO:0000256" key="3">
    <source>
        <dbReference type="SAM" id="SignalP"/>
    </source>
</evidence>
<accession>A0A9P5XE96</accession>
<evidence type="ECO:0000259" key="4">
    <source>
        <dbReference type="Pfam" id="PF00144"/>
    </source>
</evidence>